<evidence type="ECO:0000313" key="8">
    <source>
        <dbReference type="Proteomes" id="UP000593572"/>
    </source>
</evidence>
<dbReference type="EMBL" id="JABEZX010000006">
    <property type="protein sequence ID" value="MBA0558853.1"/>
    <property type="molecule type" value="Genomic_DNA"/>
</dbReference>
<comment type="caution">
    <text evidence="7">The sequence shown here is derived from an EMBL/GenBank/DDBJ whole genome shotgun (WGS) entry which is preliminary data.</text>
</comment>
<keyword evidence="8" id="KW-1185">Reference proteome</keyword>
<keyword evidence="4 6" id="KW-1133">Transmembrane helix</keyword>
<feature type="non-terminal residue" evidence="7">
    <location>
        <position position="1"/>
    </location>
</feature>
<name>A0A7J8M2I2_9ROSI</name>
<dbReference type="PANTHER" id="PTHR10383:SF23">
    <property type="entry name" value="SERINC-DOMAIN CONTAINING SERINE AND SPHINGOLIPID BIOSYNTHESIS PROTEIN"/>
    <property type="match status" value="1"/>
</dbReference>
<dbReference type="PANTHER" id="PTHR10383">
    <property type="entry name" value="SERINE INCORPORATOR"/>
    <property type="match status" value="1"/>
</dbReference>
<gene>
    <name evidence="7" type="ORF">Golob_015849</name>
</gene>
<comment type="subcellular location">
    <subcellularLocation>
        <location evidence="1">Membrane</location>
        <topology evidence="1">Multi-pass membrane protein</topology>
    </subcellularLocation>
</comment>
<dbReference type="Pfam" id="PF03348">
    <property type="entry name" value="Serinc"/>
    <property type="match status" value="1"/>
</dbReference>
<evidence type="ECO:0000256" key="5">
    <source>
        <dbReference type="ARBA" id="ARBA00023136"/>
    </source>
</evidence>
<protein>
    <submittedName>
        <fullName evidence="7">Uncharacterized protein</fullName>
    </submittedName>
</protein>
<evidence type="ECO:0000256" key="1">
    <source>
        <dbReference type="ARBA" id="ARBA00004141"/>
    </source>
</evidence>
<feature type="transmembrane region" description="Helical" evidence="6">
    <location>
        <begin position="30"/>
        <end position="54"/>
    </location>
</feature>
<reference evidence="7 8" key="1">
    <citation type="journal article" date="2019" name="Genome Biol. Evol.">
        <title>Insights into the evolution of the New World diploid cottons (Gossypium, subgenus Houzingenia) based on genome sequencing.</title>
        <authorList>
            <person name="Grover C.E."/>
            <person name="Arick M.A. 2nd"/>
            <person name="Thrash A."/>
            <person name="Conover J.L."/>
            <person name="Sanders W.S."/>
            <person name="Peterson D.G."/>
            <person name="Frelichowski J.E."/>
            <person name="Scheffler J.A."/>
            <person name="Scheffler B.E."/>
            <person name="Wendel J.F."/>
        </authorList>
    </citation>
    <scope>NUCLEOTIDE SEQUENCE [LARGE SCALE GENOMIC DNA]</scope>
    <source>
        <strain evidence="7">157</strain>
        <tissue evidence="7">Leaf</tissue>
    </source>
</reference>
<feature type="transmembrane region" description="Helical" evidence="6">
    <location>
        <begin position="74"/>
        <end position="97"/>
    </location>
</feature>
<keyword evidence="3 6" id="KW-0812">Transmembrane</keyword>
<evidence type="ECO:0000313" key="7">
    <source>
        <dbReference type="EMBL" id="MBA0558853.1"/>
    </source>
</evidence>
<dbReference type="InterPro" id="IPR005016">
    <property type="entry name" value="TDE1/TMS"/>
</dbReference>
<dbReference type="Proteomes" id="UP000593572">
    <property type="component" value="Unassembled WGS sequence"/>
</dbReference>
<proteinExistence type="inferred from homology"/>
<evidence type="ECO:0000256" key="3">
    <source>
        <dbReference type="ARBA" id="ARBA00022692"/>
    </source>
</evidence>
<dbReference type="GO" id="GO:0016020">
    <property type="term" value="C:membrane"/>
    <property type="evidence" value="ECO:0007669"/>
    <property type="project" value="UniProtKB-SubCell"/>
</dbReference>
<organism evidence="7 8">
    <name type="scientific">Gossypium lobatum</name>
    <dbReference type="NCBI Taxonomy" id="34289"/>
    <lineage>
        <taxon>Eukaryota</taxon>
        <taxon>Viridiplantae</taxon>
        <taxon>Streptophyta</taxon>
        <taxon>Embryophyta</taxon>
        <taxon>Tracheophyta</taxon>
        <taxon>Spermatophyta</taxon>
        <taxon>Magnoliopsida</taxon>
        <taxon>eudicotyledons</taxon>
        <taxon>Gunneridae</taxon>
        <taxon>Pentapetalae</taxon>
        <taxon>rosids</taxon>
        <taxon>malvids</taxon>
        <taxon>Malvales</taxon>
        <taxon>Malvaceae</taxon>
        <taxon>Malvoideae</taxon>
        <taxon>Gossypium</taxon>
    </lineage>
</organism>
<comment type="similarity">
    <text evidence="2">Belongs to the TDE1 family.</text>
</comment>
<evidence type="ECO:0000256" key="2">
    <source>
        <dbReference type="ARBA" id="ARBA00006665"/>
    </source>
</evidence>
<evidence type="ECO:0000256" key="4">
    <source>
        <dbReference type="ARBA" id="ARBA00022989"/>
    </source>
</evidence>
<accession>A0A7J8M2I2</accession>
<keyword evidence="5 6" id="KW-0472">Membrane</keyword>
<dbReference type="AlphaFoldDB" id="A0A7J8M2I2"/>
<evidence type="ECO:0000256" key="6">
    <source>
        <dbReference type="SAM" id="Phobius"/>
    </source>
</evidence>
<sequence length="152" mass="17256">EPVDEKCNVQKPDNGKFDWTTVLVRVSHSFLTTLGSGFLIAIGAIVMATFSTGIDSKSFQFNKNNVKLEDDIRYNYGFFHMIFSLGAMYFAMLFISWNLKDSATEWSIDVGWASAGVKIINEWVAATIYTWKLVSPVVKQHRVMNNEQTMQP</sequence>